<sequence length="107" mass="11936">MTEKSTPKKASPKDWHRADIVAALRKAGWSLRKLAVHHGYSSPTTLTTALDRPWPKGERLIADAIGIDPETIWPARYTQNYTRPKAKDSTLQGVLNPRSKQCKSQAA</sequence>
<reference evidence="7 8" key="1">
    <citation type="submission" date="2018-07" db="EMBL/GenBank/DDBJ databases">
        <title>Freshwater and sediment microbial communities from various areas in North America, analyzing microbe dynamics in response to fracking.</title>
        <authorList>
            <person name="Lamendella R."/>
        </authorList>
    </citation>
    <scope>NUCLEOTIDE SEQUENCE [LARGE SCALE GENOMIC DNA]</scope>
    <source>
        <strain evidence="7 8">105B</strain>
    </source>
</reference>
<dbReference type="GO" id="GO:0003677">
    <property type="term" value="F:DNA binding"/>
    <property type="evidence" value="ECO:0007669"/>
    <property type="project" value="UniProtKB-KW"/>
</dbReference>
<keyword evidence="2" id="KW-0805">Transcription regulation</keyword>
<feature type="region of interest" description="Disordered" evidence="5">
    <location>
        <begin position="86"/>
        <end position="107"/>
    </location>
</feature>
<accession>A0A368X3K1</accession>
<name>A0A368X3K1_MARNT</name>
<dbReference type="Pfam" id="PF13693">
    <property type="entry name" value="HTH_35"/>
    <property type="match status" value="1"/>
</dbReference>
<evidence type="ECO:0000256" key="4">
    <source>
        <dbReference type="ARBA" id="ARBA00023163"/>
    </source>
</evidence>
<dbReference type="EMBL" id="QPJI01000023">
    <property type="protein sequence ID" value="RCW62602.1"/>
    <property type="molecule type" value="Genomic_DNA"/>
</dbReference>
<dbReference type="InterPro" id="IPR038722">
    <property type="entry name" value="Ner_HTH_dom"/>
</dbReference>
<protein>
    <submittedName>
        <fullName evidence="7">Nlp family transcriptional regulator</fullName>
    </submittedName>
</protein>
<evidence type="ECO:0000259" key="6">
    <source>
        <dbReference type="Pfam" id="PF13693"/>
    </source>
</evidence>
<dbReference type="SUPFAM" id="SSF47413">
    <property type="entry name" value="lambda repressor-like DNA-binding domains"/>
    <property type="match status" value="1"/>
</dbReference>
<evidence type="ECO:0000256" key="2">
    <source>
        <dbReference type="ARBA" id="ARBA00023015"/>
    </source>
</evidence>
<dbReference type="RefSeq" id="WP_114435485.1">
    <property type="nucleotide sequence ID" value="NZ_QPJI01000023.1"/>
</dbReference>
<organism evidence="7 8">
    <name type="scientific">Marinobacter nauticus</name>
    <name type="common">Marinobacter hydrocarbonoclasticus</name>
    <name type="synonym">Marinobacter aquaeolei</name>
    <dbReference type="NCBI Taxonomy" id="2743"/>
    <lineage>
        <taxon>Bacteria</taxon>
        <taxon>Pseudomonadati</taxon>
        <taxon>Pseudomonadota</taxon>
        <taxon>Gammaproteobacteria</taxon>
        <taxon>Pseudomonadales</taxon>
        <taxon>Marinobacteraceae</taxon>
        <taxon>Marinobacter</taxon>
    </lineage>
</organism>
<feature type="domain" description="Ner winged helix-turn-helix DNA-binding" evidence="6">
    <location>
        <begin position="14"/>
        <end position="84"/>
    </location>
</feature>
<comment type="caution">
    <text evidence="7">The sequence shown here is derived from an EMBL/GenBank/DDBJ whole genome shotgun (WGS) entry which is preliminary data.</text>
</comment>
<dbReference type="Proteomes" id="UP000253647">
    <property type="component" value="Unassembled WGS sequence"/>
</dbReference>
<evidence type="ECO:0000256" key="1">
    <source>
        <dbReference type="ARBA" id="ARBA00006157"/>
    </source>
</evidence>
<comment type="similarity">
    <text evidence="1">Belongs to the ner transcriptional regulatory family.</text>
</comment>
<dbReference type="Gene3D" id="1.10.260.40">
    <property type="entry name" value="lambda repressor-like DNA-binding domains"/>
    <property type="match status" value="1"/>
</dbReference>
<evidence type="ECO:0000313" key="7">
    <source>
        <dbReference type="EMBL" id="RCW62602.1"/>
    </source>
</evidence>
<proteinExistence type="inferred from homology"/>
<dbReference type="AlphaFoldDB" id="A0A368X3K1"/>
<keyword evidence="3" id="KW-0238">DNA-binding</keyword>
<evidence type="ECO:0000313" key="8">
    <source>
        <dbReference type="Proteomes" id="UP000253647"/>
    </source>
</evidence>
<keyword evidence="4" id="KW-0804">Transcription</keyword>
<feature type="compositionally biased region" description="Polar residues" evidence="5">
    <location>
        <begin position="89"/>
        <end position="107"/>
    </location>
</feature>
<evidence type="ECO:0000256" key="3">
    <source>
        <dbReference type="ARBA" id="ARBA00023125"/>
    </source>
</evidence>
<evidence type="ECO:0000256" key="5">
    <source>
        <dbReference type="SAM" id="MobiDB-lite"/>
    </source>
</evidence>
<gene>
    <name evidence="7" type="ORF">DET61_1234</name>
</gene>
<dbReference type="InterPro" id="IPR010982">
    <property type="entry name" value="Lambda_DNA-bd_dom_sf"/>
</dbReference>